<keyword evidence="2" id="KW-1185">Reference proteome</keyword>
<accession>A0A916V2H1</accession>
<reference evidence="1" key="1">
    <citation type="journal article" date="2014" name="Int. J. Syst. Evol. Microbiol.">
        <title>Complete genome sequence of Corynebacterium casei LMG S-19264T (=DSM 44701T), isolated from a smear-ripened cheese.</title>
        <authorList>
            <consortium name="US DOE Joint Genome Institute (JGI-PGF)"/>
            <person name="Walter F."/>
            <person name="Albersmeier A."/>
            <person name="Kalinowski J."/>
            <person name="Ruckert C."/>
        </authorList>
    </citation>
    <scope>NUCLEOTIDE SEQUENCE</scope>
    <source>
        <strain evidence="1">CGMCC 1.10998</strain>
    </source>
</reference>
<proteinExistence type="predicted"/>
<evidence type="ECO:0000313" key="2">
    <source>
        <dbReference type="Proteomes" id="UP000637423"/>
    </source>
</evidence>
<evidence type="ECO:0008006" key="3">
    <source>
        <dbReference type="Google" id="ProtNLM"/>
    </source>
</evidence>
<gene>
    <name evidence="1" type="ORF">GCM10011396_56700</name>
</gene>
<dbReference type="EMBL" id="BMED01000011">
    <property type="protein sequence ID" value="GGD01848.1"/>
    <property type="molecule type" value="Genomic_DNA"/>
</dbReference>
<dbReference type="Pfam" id="PF05742">
    <property type="entry name" value="TANGO2"/>
    <property type="match status" value="1"/>
</dbReference>
<protein>
    <recommendedName>
        <fullName evidence="3">NRDE family protein</fullName>
    </recommendedName>
</protein>
<dbReference type="PANTHER" id="PTHR17985:SF8">
    <property type="entry name" value="TRANSPORT AND GOLGI ORGANIZATION PROTEIN 2 HOMOLOG"/>
    <property type="match status" value="1"/>
</dbReference>
<dbReference type="AlphaFoldDB" id="A0A916V2H1"/>
<reference evidence="1" key="2">
    <citation type="submission" date="2020-09" db="EMBL/GenBank/DDBJ databases">
        <authorList>
            <person name="Sun Q."/>
            <person name="Zhou Y."/>
        </authorList>
    </citation>
    <scope>NUCLEOTIDE SEQUENCE</scope>
    <source>
        <strain evidence="1">CGMCC 1.10998</strain>
    </source>
</reference>
<dbReference type="InterPro" id="IPR008551">
    <property type="entry name" value="TANGO2"/>
</dbReference>
<comment type="caution">
    <text evidence="1">The sequence shown here is derived from an EMBL/GenBank/DDBJ whole genome shotgun (WGS) entry which is preliminary data.</text>
</comment>
<organism evidence="1 2">
    <name type="scientific">Undibacterium terreum</name>
    <dbReference type="NCBI Taxonomy" id="1224302"/>
    <lineage>
        <taxon>Bacteria</taxon>
        <taxon>Pseudomonadati</taxon>
        <taxon>Pseudomonadota</taxon>
        <taxon>Betaproteobacteria</taxon>
        <taxon>Burkholderiales</taxon>
        <taxon>Oxalobacteraceae</taxon>
        <taxon>Undibacterium</taxon>
    </lineage>
</organism>
<dbReference type="RefSeq" id="WP_188569554.1">
    <property type="nucleotide sequence ID" value="NZ_BMED01000011.1"/>
</dbReference>
<dbReference type="Proteomes" id="UP000637423">
    <property type="component" value="Unassembled WGS sequence"/>
</dbReference>
<name>A0A916V2H1_9BURK</name>
<dbReference type="PANTHER" id="PTHR17985">
    <property type="entry name" value="SER/THR-RICH PROTEIN T10 IN DGCR REGION"/>
    <property type="match status" value="1"/>
</dbReference>
<sequence length="248" mass="27345">MCLIVFAWKLLPYTPLVVAGNRDEFYERPTAAASWWDEEPRVYAGKDLQAGGTWMGITRKDGPGSPAGRFAAITNIRAPSEKRPDAPSRGKLVSNYLHGDMSAAGYVEQIRDGAPAYNGFNLLLGDGENLVWFSNRADGDERNGKPLPPGIYGVSNALLDTPWPKVVRTKAEFASLICQRAPEDAYFEMLSNSTQAPDCRLPDTGVSFEMERLLSSAFIESPAYGTRACSLVRIYDDKPADFLEKVIR</sequence>
<evidence type="ECO:0000313" key="1">
    <source>
        <dbReference type="EMBL" id="GGD01848.1"/>
    </source>
</evidence>